<feature type="domain" description="C2H2-type" evidence="14">
    <location>
        <begin position="284"/>
        <end position="311"/>
    </location>
</feature>
<evidence type="ECO:0000256" key="6">
    <source>
        <dbReference type="ARBA" id="ARBA00023015"/>
    </source>
</evidence>
<dbReference type="SMART" id="SM00868">
    <property type="entry name" value="zf-AD"/>
    <property type="match status" value="1"/>
</dbReference>
<keyword evidence="5 12" id="KW-0862">Zinc</keyword>
<organism evidence="16">
    <name type="scientific">Culex tarsalis</name>
    <name type="common">Encephalitis mosquito</name>
    <dbReference type="NCBI Taxonomy" id="7177"/>
    <lineage>
        <taxon>Eukaryota</taxon>
        <taxon>Metazoa</taxon>
        <taxon>Ecdysozoa</taxon>
        <taxon>Arthropoda</taxon>
        <taxon>Hexapoda</taxon>
        <taxon>Insecta</taxon>
        <taxon>Pterygota</taxon>
        <taxon>Neoptera</taxon>
        <taxon>Endopterygota</taxon>
        <taxon>Diptera</taxon>
        <taxon>Nematocera</taxon>
        <taxon>Culicoidea</taxon>
        <taxon>Culicidae</taxon>
        <taxon>Culicinae</taxon>
        <taxon>Culicini</taxon>
        <taxon>Culex</taxon>
        <taxon>Culex</taxon>
    </lineage>
</organism>
<dbReference type="PROSITE" id="PS00028">
    <property type="entry name" value="ZINC_FINGER_C2H2_1"/>
    <property type="match status" value="4"/>
</dbReference>
<evidence type="ECO:0000256" key="5">
    <source>
        <dbReference type="ARBA" id="ARBA00022833"/>
    </source>
</evidence>
<dbReference type="Pfam" id="PF00096">
    <property type="entry name" value="zf-C2H2"/>
    <property type="match status" value="2"/>
</dbReference>
<evidence type="ECO:0000256" key="9">
    <source>
        <dbReference type="ARBA" id="ARBA00023242"/>
    </source>
</evidence>
<evidence type="ECO:0000259" key="14">
    <source>
        <dbReference type="PROSITE" id="PS50157"/>
    </source>
</evidence>
<evidence type="ECO:0000256" key="4">
    <source>
        <dbReference type="ARBA" id="ARBA00022771"/>
    </source>
</evidence>
<feature type="binding site" evidence="12">
    <location>
        <position position="61"/>
    </location>
    <ligand>
        <name>Zn(2+)</name>
        <dbReference type="ChEBI" id="CHEBI:29105"/>
    </ligand>
</feature>
<keyword evidence="3" id="KW-0677">Repeat</keyword>
<feature type="region of interest" description="Disordered" evidence="13">
    <location>
        <begin position="102"/>
        <end position="133"/>
    </location>
</feature>
<reference evidence="16" key="1">
    <citation type="submission" date="2017-01" db="EMBL/GenBank/DDBJ databases">
        <title>A deep insight into the sialotranscriptome of adult male and female Cluex tarsalis mosquitoes.</title>
        <authorList>
            <person name="Ribeiro J.M."/>
            <person name="Moreira F."/>
            <person name="Bernard K.A."/>
            <person name="Calvo E."/>
        </authorList>
    </citation>
    <scope>NUCLEOTIDE SEQUENCE</scope>
    <source>
        <strain evidence="16">Kern County</strain>
        <tissue evidence="16">Salivary glands</tissue>
    </source>
</reference>
<feature type="domain" description="ZAD" evidence="15">
    <location>
        <begin position="14"/>
        <end position="88"/>
    </location>
</feature>
<dbReference type="FunFam" id="3.30.160.60:FF:000322">
    <property type="entry name" value="GDNF-inducible zinc finger protein 1"/>
    <property type="match status" value="1"/>
</dbReference>
<dbReference type="SUPFAM" id="SSF57667">
    <property type="entry name" value="beta-beta-alpha zinc fingers"/>
    <property type="match status" value="3"/>
</dbReference>
<keyword evidence="8" id="KW-0804">Transcription</keyword>
<dbReference type="InterPro" id="IPR012934">
    <property type="entry name" value="Znf_AD"/>
</dbReference>
<feature type="domain" description="C2H2-type" evidence="14">
    <location>
        <begin position="229"/>
        <end position="256"/>
    </location>
</feature>
<evidence type="ECO:0000256" key="3">
    <source>
        <dbReference type="ARBA" id="ARBA00022737"/>
    </source>
</evidence>
<dbReference type="InterPro" id="IPR036236">
    <property type="entry name" value="Znf_C2H2_sf"/>
</dbReference>
<sequence length="314" mass="36816">METSTKSLNRRIDQFCRFCLTKSPSLVPIQSSMGDVPIPKMFVLLTGVTIDLNDSYPQKACSDCCNKLESAYNVRKTFLDSVFKLQSFLEFHKSKADSEDDFEVKNEPFKSGSSESSSEEGSSSEFEYEEVEAPPKRRKITKVVDLSETKTENKKPRQIYSQNSDETKEYKCKYERCDYVTTDYRKYSYHTKSQHERKFECSICHKRFPKQNQLANHANSHLDKNQRPFACEHCDRKFTSKTRLIDHSRVHTGVRPYLCTECGESFTSSAILSNHMLKHSKPQHKCQHCSREFRYKGDFVRHVRIHEEEHFMQF</sequence>
<dbReference type="PANTHER" id="PTHR24388">
    <property type="entry name" value="ZINC FINGER PROTEIN"/>
    <property type="match status" value="1"/>
</dbReference>
<evidence type="ECO:0000259" key="15">
    <source>
        <dbReference type="PROSITE" id="PS51915"/>
    </source>
</evidence>
<keyword evidence="4 11" id="KW-0863">Zinc-finger</keyword>
<evidence type="ECO:0000256" key="2">
    <source>
        <dbReference type="ARBA" id="ARBA00022723"/>
    </source>
</evidence>
<dbReference type="SUPFAM" id="SSF57716">
    <property type="entry name" value="Glucocorticoid receptor-like (DNA-binding domain)"/>
    <property type="match status" value="1"/>
</dbReference>
<keyword evidence="9" id="KW-0539">Nucleus</keyword>
<dbReference type="Pfam" id="PF07776">
    <property type="entry name" value="zf-AD"/>
    <property type="match status" value="1"/>
</dbReference>
<dbReference type="FunFam" id="3.30.160.60:FF:000145">
    <property type="entry name" value="Zinc finger protein 574"/>
    <property type="match status" value="1"/>
</dbReference>
<dbReference type="PANTHER" id="PTHR24388:SF54">
    <property type="entry name" value="PROTEIN ESCARGOT"/>
    <property type="match status" value="1"/>
</dbReference>
<feature type="domain" description="C2H2-type" evidence="14">
    <location>
        <begin position="257"/>
        <end position="284"/>
    </location>
</feature>
<dbReference type="AlphaFoldDB" id="A0A1Q3F2F1"/>
<feature type="binding site" evidence="12">
    <location>
        <position position="64"/>
    </location>
    <ligand>
        <name>Zn(2+)</name>
        <dbReference type="ChEBI" id="CHEBI:29105"/>
    </ligand>
</feature>
<dbReference type="GO" id="GO:0005634">
    <property type="term" value="C:nucleus"/>
    <property type="evidence" value="ECO:0007669"/>
    <property type="project" value="UniProtKB-SubCell"/>
</dbReference>
<evidence type="ECO:0000256" key="1">
    <source>
        <dbReference type="ARBA" id="ARBA00004123"/>
    </source>
</evidence>
<keyword evidence="7" id="KW-0238">DNA-binding</keyword>
<accession>A0A1Q3F2F1</accession>
<feature type="compositionally biased region" description="Low complexity" evidence="13">
    <location>
        <begin position="111"/>
        <end position="125"/>
    </location>
</feature>
<comment type="subcellular location">
    <subcellularLocation>
        <location evidence="1">Nucleus</location>
    </subcellularLocation>
</comment>
<dbReference type="InterPro" id="IPR013087">
    <property type="entry name" value="Znf_C2H2_type"/>
</dbReference>
<evidence type="ECO:0000313" key="16">
    <source>
        <dbReference type="EMBL" id="JAV21709.1"/>
    </source>
</evidence>
<evidence type="ECO:0000256" key="13">
    <source>
        <dbReference type="SAM" id="MobiDB-lite"/>
    </source>
</evidence>
<keyword evidence="2 12" id="KW-0479">Metal-binding</keyword>
<dbReference type="EMBL" id="GFDL01013336">
    <property type="protein sequence ID" value="JAV21709.1"/>
    <property type="molecule type" value="Transcribed_RNA"/>
</dbReference>
<comment type="similarity">
    <text evidence="10">Belongs to the snail C2H2-type zinc-finger protein family.</text>
</comment>
<dbReference type="GO" id="GO:0000978">
    <property type="term" value="F:RNA polymerase II cis-regulatory region sequence-specific DNA binding"/>
    <property type="evidence" value="ECO:0007669"/>
    <property type="project" value="TreeGrafter"/>
</dbReference>
<dbReference type="SMART" id="SM00355">
    <property type="entry name" value="ZnF_C2H2"/>
    <property type="match status" value="5"/>
</dbReference>
<evidence type="ECO:0000256" key="11">
    <source>
        <dbReference type="PROSITE-ProRule" id="PRU00042"/>
    </source>
</evidence>
<proteinExistence type="inferred from homology"/>
<feature type="binding site" evidence="12">
    <location>
        <position position="19"/>
    </location>
    <ligand>
        <name>Zn(2+)</name>
        <dbReference type="ChEBI" id="CHEBI:29105"/>
    </ligand>
</feature>
<dbReference type="GO" id="GO:0008270">
    <property type="term" value="F:zinc ion binding"/>
    <property type="evidence" value="ECO:0007669"/>
    <property type="project" value="UniProtKB-UniRule"/>
</dbReference>
<dbReference type="Pfam" id="PF13894">
    <property type="entry name" value="zf-C2H2_4"/>
    <property type="match status" value="1"/>
</dbReference>
<dbReference type="Pfam" id="PF12874">
    <property type="entry name" value="zf-met"/>
    <property type="match status" value="1"/>
</dbReference>
<evidence type="ECO:0000256" key="12">
    <source>
        <dbReference type="PROSITE-ProRule" id="PRU01263"/>
    </source>
</evidence>
<dbReference type="PROSITE" id="PS51915">
    <property type="entry name" value="ZAD"/>
    <property type="match status" value="1"/>
</dbReference>
<dbReference type="GO" id="GO:0000981">
    <property type="term" value="F:DNA-binding transcription factor activity, RNA polymerase II-specific"/>
    <property type="evidence" value="ECO:0007669"/>
    <property type="project" value="TreeGrafter"/>
</dbReference>
<feature type="binding site" evidence="12">
    <location>
        <position position="16"/>
    </location>
    <ligand>
        <name>Zn(2+)</name>
        <dbReference type="ChEBI" id="CHEBI:29105"/>
    </ligand>
</feature>
<dbReference type="InterPro" id="IPR050527">
    <property type="entry name" value="Snail/Krueppel_Znf"/>
</dbReference>
<keyword evidence="6" id="KW-0805">Transcription regulation</keyword>
<evidence type="ECO:0000256" key="10">
    <source>
        <dbReference type="ARBA" id="ARBA00037948"/>
    </source>
</evidence>
<dbReference type="Gene3D" id="3.30.160.60">
    <property type="entry name" value="Classic Zinc Finger"/>
    <property type="match status" value="3"/>
</dbReference>
<dbReference type="PROSITE" id="PS50157">
    <property type="entry name" value="ZINC_FINGER_C2H2_2"/>
    <property type="match status" value="4"/>
</dbReference>
<name>A0A1Q3F2F1_CULTA</name>
<feature type="domain" description="C2H2-type" evidence="14">
    <location>
        <begin position="199"/>
        <end position="226"/>
    </location>
</feature>
<evidence type="ECO:0000256" key="7">
    <source>
        <dbReference type="ARBA" id="ARBA00023125"/>
    </source>
</evidence>
<dbReference type="FunFam" id="3.30.160.60:FF:002343">
    <property type="entry name" value="Zinc finger protein 33A"/>
    <property type="match status" value="1"/>
</dbReference>
<evidence type="ECO:0000256" key="8">
    <source>
        <dbReference type="ARBA" id="ARBA00023163"/>
    </source>
</evidence>
<protein>
    <submittedName>
        <fullName evidence="16">Putative c2h2-type zn-finger protein</fullName>
    </submittedName>
</protein>